<name>A0A4Y9ERL3_9SPHN</name>
<dbReference type="Proteomes" id="UP000297737">
    <property type="component" value="Unassembled WGS sequence"/>
</dbReference>
<dbReference type="InterPro" id="IPR036412">
    <property type="entry name" value="HAD-like_sf"/>
</dbReference>
<dbReference type="OrthoDB" id="9799365at2"/>
<dbReference type="EMBL" id="SIHO01000001">
    <property type="protein sequence ID" value="TFU06092.1"/>
    <property type="molecule type" value="Genomic_DNA"/>
</dbReference>
<evidence type="ECO:0000313" key="2">
    <source>
        <dbReference type="Proteomes" id="UP000297737"/>
    </source>
</evidence>
<dbReference type="AlphaFoldDB" id="A0A4Y9ERL3"/>
<evidence type="ECO:0000313" key="1">
    <source>
        <dbReference type="EMBL" id="TFU06092.1"/>
    </source>
</evidence>
<dbReference type="SUPFAM" id="SSF56784">
    <property type="entry name" value="HAD-like"/>
    <property type="match status" value="1"/>
</dbReference>
<organism evidence="1 2">
    <name type="scientific">Glacieibacterium arshaanense</name>
    <dbReference type="NCBI Taxonomy" id="2511025"/>
    <lineage>
        <taxon>Bacteria</taxon>
        <taxon>Pseudomonadati</taxon>
        <taxon>Pseudomonadota</taxon>
        <taxon>Alphaproteobacteria</taxon>
        <taxon>Sphingomonadales</taxon>
        <taxon>Sphingosinicellaceae</taxon>
        <taxon>Glacieibacterium</taxon>
    </lineage>
</organism>
<protein>
    <submittedName>
        <fullName evidence="1">Haloacid dehalogenase-like hydrolase</fullName>
    </submittedName>
</protein>
<dbReference type="Pfam" id="PF12710">
    <property type="entry name" value="HAD"/>
    <property type="match status" value="1"/>
</dbReference>
<gene>
    <name evidence="1" type="ORF">EUV02_03500</name>
</gene>
<reference evidence="1 2" key="1">
    <citation type="submission" date="2019-02" db="EMBL/GenBank/DDBJ databases">
        <title>Polymorphobacter sp. isolated from the lake at the Tibet of China.</title>
        <authorList>
            <person name="Li A."/>
        </authorList>
    </citation>
    <scope>NUCLEOTIDE SEQUENCE [LARGE SCALE GENOMIC DNA]</scope>
    <source>
        <strain evidence="1 2">DJ1R-1</strain>
    </source>
</reference>
<dbReference type="Gene3D" id="3.40.50.1000">
    <property type="entry name" value="HAD superfamily/HAD-like"/>
    <property type="match status" value="1"/>
</dbReference>
<comment type="caution">
    <text evidence="1">The sequence shown here is derived from an EMBL/GenBank/DDBJ whole genome shotgun (WGS) entry which is preliminary data.</text>
</comment>
<keyword evidence="2" id="KW-1185">Reference proteome</keyword>
<dbReference type="RefSeq" id="WP_135244816.1">
    <property type="nucleotide sequence ID" value="NZ_SIHO01000001.1"/>
</dbReference>
<dbReference type="GO" id="GO:0016787">
    <property type="term" value="F:hydrolase activity"/>
    <property type="evidence" value="ECO:0007669"/>
    <property type="project" value="UniProtKB-KW"/>
</dbReference>
<proteinExistence type="predicted"/>
<accession>A0A4Y9ERL3</accession>
<keyword evidence="1" id="KW-0378">Hydrolase</keyword>
<sequence>MALSGNPVLASWRDGAAKVAILDFVARVTDAGHADYVPPADRIAVFDNDGTLWAEQPLPVQAFFVLDRIRALAPQHPEWRDEQPFKAVLDGDTAGIMALGMDGLVALVMATHAGMTTEAFADLVGDWIATARHARFDRPYTDLVYQPMLDVLALLRANDFKSFIISGGGVEFMRSFSEAAYGIPAEQVIGSSIVTNYIVEDGTPMLVRAAELHHYNDKEGKPVAINRHIGRRPIAAFGNSDGDFAMLEWVTSGPGARLGVLVHHDDAAREYAYDRDAGLARLVRGLDEGPARGWTIASIAKDWARVFPF</sequence>
<dbReference type="InterPro" id="IPR023214">
    <property type="entry name" value="HAD_sf"/>
</dbReference>